<reference evidence="9" key="1">
    <citation type="journal article" date="2020" name="Nat. Commun.">
        <title>Genome sequence of the cluster root forming white lupin.</title>
        <authorList>
            <person name="Hufnagel B."/>
            <person name="Marques A."/>
            <person name="Soriano A."/>
            <person name="Marques L."/>
            <person name="Divol F."/>
            <person name="Doumas P."/>
            <person name="Sallet E."/>
            <person name="Mancinotti D."/>
            <person name="Carrere S."/>
            <person name="Marande W."/>
            <person name="Arribat S."/>
            <person name="Keller J."/>
            <person name="Huneau C."/>
            <person name="Blein T."/>
            <person name="Aime D."/>
            <person name="Laguerre M."/>
            <person name="Taylor J."/>
            <person name="Schubert V."/>
            <person name="Nelson M."/>
            <person name="Geu-Flores F."/>
            <person name="Crespi M."/>
            <person name="Gallardo-Guerrero K."/>
            <person name="Delaux P.-M."/>
            <person name="Salse J."/>
            <person name="Berges H."/>
            <person name="Guyot R."/>
            <person name="Gouzy J."/>
            <person name="Peret B."/>
        </authorList>
    </citation>
    <scope>NUCLEOTIDE SEQUENCE [LARGE SCALE GENOMIC DNA]</scope>
    <source>
        <strain evidence="9">cv. Amiga</strain>
    </source>
</reference>
<evidence type="ECO:0000256" key="1">
    <source>
        <dbReference type="ARBA" id="ARBA00000900"/>
    </source>
</evidence>
<evidence type="ECO:0000313" key="8">
    <source>
        <dbReference type="EMBL" id="KAE9584934.1"/>
    </source>
</evidence>
<keyword evidence="9" id="KW-1185">Reference proteome</keyword>
<dbReference type="InterPro" id="IPR013083">
    <property type="entry name" value="Znf_RING/FYVE/PHD"/>
</dbReference>
<evidence type="ECO:0000313" key="9">
    <source>
        <dbReference type="Proteomes" id="UP000447434"/>
    </source>
</evidence>
<keyword evidence="3" id="KW-0808">Transferase</keyword>
<evidence type="ECO:0000256" key="6">
    <source>
        <dbReference type="ARBA" id="ARBA00022786"/>
    </source>
</evidence>
<dbReference type="EC" id="2.3.2.27" evidence="2"/>
<dbReference type="GO" id="GO:0008270">
    <property type="term" value="F:zinc ion binding"/>
    <property type="evidence" value="ECO:0007669"/>
    <property type="project" value="UniProtKB-KW"/>
</dbReference>
<dbReference type="SUPFAM" id="SSF57850">
    <property type="entry name" value="RING/U-box"/>
    <property type="match status" value="1"/>
</dbReference>
<gene>
    <name evidence="8" type="ORF">Lalb_Chr25g0283681</name>
</gene>
<dbReference type="Pfam" id="PF14369">
    <property type="entry name" value="Zn_ribbon_19"/>
    <property type="match status" value="1"/>
</dbReference>
<sequence length="253" mass="27814">MDTAAEEELKTFWCHDCDMSVALTFSSSSSPLLCPYCNTNFLELIDSPFHQNDAVSPLSIFSSPFLHSLIFTNNPNVTVFENDDFGEDLLALVTSQPRATDTVTVIAVTDSLLLNLDPNGVVLCAVCKDEIAVNDKAKILPCNHLYHCDCITPWLLNHDSCPICRFRIVEGGNHGDGGGGGGGVRSRDMRRHLREAMTRLSELMEEEEEDFYGLRTSLNHIAYRHGILHEDSDGSGVSESMIAYGGSGDEQLP</sequence>
<evidence type="ECO:0000256" key="5">
    <source>
        <dbReference type="ARBA" id="ARBA00022771"/>
    </source>
</evidence>
<dbReference type="GO" id="GO:0006511">
    <property type="term" value="P:ubiquitin-dependent protein catabolic process"/>
    <property type="evidence" value="ECO:0007669"/>
    <property type="project" value="TreeGrafter"/>
</dbReference>
<dbReference type="Proteomes" id="UP000447434">
    <property type="component" value="Chromosome 25"/>
</dbReference>
<dbReference type="PROSITE" id="PS50089">
    <property type="entry name" value="ZF_RING_2"/>
    <property type="match status" value="1"/>
</dbReference>
<evidence type="ECO:0000256" key="7">
    <source>
        <dbReference type="ARBA" id="ARBA00022833"/>
    </source>
</evidence>
<dbReference type="InterPro" id="IPR001841">
    <property type="entry name" value="Znf_RING"/>
</dbReference>
<dbReference type="EMBL" id="WOCE01000025">
    <property type="protein sequence ID" value="KAE9584934.1"/>
    <property type="molecule type" value="Genomic_DNA"/>
</dbReference>
<keyword evidence="7" id="KW-0862">Zinc</keyword>
<dbReference type="AlphaFoldDB" id="A0A6A5M074"/>
<dbReference type="SMART" id="SM00184">
    <property type="entry name" value="RING"/>
    <property type="match status" value="1"/>
</dbReference>
<proteinExistence type="predicted"/>
<comment type="catalytic activity">
    <reaction evidence="1">
        <text>S-ubiquitinyl-[E2 ubiquitin-conjugating enzyme]-L-cysteine + [acceptor protein]-L-lysine = [E2 ubiquitin-conjugating enzyme]-L-cysteine + N(6)-ubiquitinyl-[acceptor protein]-L-lysine.</text>
        <dbReference type="EC" id="2.3.2.27"/>
    </reaction>
</comment>
<dbReference type="OrthoDB" id="8062037at2759"/>
<name>A0A6A5M074_LUPAL</name>
<dbReference type="Pfam" id="PF13639">
    <property type="entry name" value="zf-RING_2"/>
    <property type="match status" value="1"/>
</dbReference>
<dbReference type="GO" id="GO:0061630">
    <property type="term" value="F:ubiquitin protein ligase activity"/>
    <property type="evidence" value="ECO:0007669"/>
    <property type="project" value="UniProtKB-EC"/>
</dbReference>
<keyword evidence="5" id="KW-0863">Zinc-finger</keyword>
<dbReference type="InterPro" id="IPR039525">
    <property type="entry name" value="RNF126-like_zinc-ribbon"/>
</dbReference>
<dbReference type="CDD" id="cd16454">
    <property type="entry name" value="RING-H2_PA-TM-RING"/>
    <property type="match status" value="1"/>
</dbReference>
<accession>A0A6A5M074</accession>
<dbReference type="InterPro" id="IPR051826">
    <property type="entry name" value="E3_ubiquitin-ligase_domain"/>
</dbReference>
<comment type="caution">
    <text evidence="8">The sequence shown here is derived from an EMBL/GenBank/DDBJ whole genome shotgun (WGS) entry which is preliminary data.</text>
</comment>
<evidence type="ECO:0000256" key="2">
    <source>
        <dbReference type="ARBA" id="ARBA00012483"/>
    </source>
</evidence>
<keyword evidence="6" id="KW-0833">Ubl conjugation pathway</keyword>
<dbReference type="Gene3D" id="3.30.40.10">
    <property type="entry name" value="Zinc/RING finger domain, C3HC4 (zinc finger)"/>
    <property type="match status" value="1"/>
</dbReference>
<dbReference type="PANTHER" id="PTHR22765">
    <property type="entry name" value="RING FINGER AND PROTEASE ASSOCIATED DOMAIN-CONTAINING"/>
    <property type="match status" value="1"/>
</dbReference>
<protein>
    <recommendedName>
        <fullName evidence="2">RING-type E3 ubiquitin transferase</fullName>
        <ecNumber evidence="2">2.3.2.27</ecNumber>
    </recommendedName>
</protein>
<organism evidence="8 9">
    <name type="scientific">Lupinus albus</name>
    <name type="common">White lupine</name>
    <name type="synonym">Lupinus termis</name>
    <dbReference type="NCBI Taxonomy" id="3870"/>
    <lineage>
        <taxon>Eukaryota</taxon>
        <taxon>Viridiplantae</taxon>
        <taxon>Streptophyta</taxon>
        <taxon>Embryophyta</taxon>
        <taxon>Tracheophyta</taxon>
        <taxon>Spermatophyta</taxon>
        <taxon>Magnoliopsida</taxon>
        <taxon>eudicotyledons</taxon>
        <taxon>Gunneridae</taxon>
        <taxon>Pentapetalae</taxon>
        <taxon>rosids</taxon>
        <taxon>fabids</taxon>
        <taxon>Fabales</taxon>
        <taxon>Fabaceae</taxon>
        <taxon>Papilionoideae</taxon>
        <taxon>50 kb inversion clade</taxon>
        <taxon>genistoids sensu lato</taxon>
        <taxon>core genistoids</taxon>
        <taxon>Genisteae</taxon>
        <taxon>Lupinus</taxon>
    </lineage>
</organism>
<keyword evidence="4" id="KW-0479">Metal-binding</keyword>
<evidence type="ECO:0000256" key="3">
    <source>
        <dbReference type="ARBA" id="ARBA00022679"/>
    </source>
</evidence>
<dbReference type="PANTHER" id="PTHR22765:SF449">
    <property type="entry name" value="RING_U-BOX SUPERFAMILY PROTEIN"/>
    <property type="match status" value="1"/>
</dbReference>
<evidence type="ECO:0000256" key="4">
    <source>
        <dbReference type="ARBA" id="ARBA00022723"/>
    </source>
</evidence>